<comment type="function">
    <text evidence="1 9">Produces ATP from ADP in the presence of a proton gradient across the membrane.</text>
</comment>
<dbReference type="Proteomes" id="UP001165366">
    <property type="component" value="Unassembled WGS sequence"/>
</dbReference>
<evidence type="ECO:0000256" key="4">
    <source>
        <dbReference type="ARBA" id="ARBA00022448"/>
    </source>
</evidence>
<evidence type="ECO:0000313" key="11">
    <source>
        <dbReference type="EMBL" id="MCG2587321.1"/>
    </source>
</evidence>
<keyword evidence="9" id="KW-0375">Hydrogen ion transport</keyword>
<dbReference type="NCBIfam" id="TIGR03166">
    <property type="entry name" value="alt_F1F0_F1_eps"/>
    <property type="match status" value="1"/>
</dbReference>
<evidence type="ECO:0000256" key="7">
    <source>
        <dbReference type="ARBA" id="ARBA00023196"/>
    </source>
</evidence>
<keyword evidence="6 9" id="KW-0472">Membrane</keyword>
<dbReference type="InterPro" id="IPR001469">
    <property type="entry name" value="ATP_synth_F1_dsu/esu"/>
</dbReference>
<keyword evidence="7 9" id="KW-0139">CF(1)</keyword>
<keyword evidence="8 9" id="KW-0066">ATP synthesis</keyword>
<dbReference type="InterPro" id="IPR036771">
    <property type="entry name" value="ATPsynth_dsu/esu_N"/>
</dbReference>
<keyword evidence="4 9" id="KW-0813">Transport</keyword>
<dbReference type="PANTHER" id="PTHR13822">
    <property type="entry name" value="ATP SYNTHASE DELTA/EPSILON CHAIN"/>
    <property type="match status" value="1"/>
</dbReference>
<gene>
    <name evidence="9" type="primary">atpC</name>
    <name evidence="11" type="ORF">L6773_02000</name>
</gene>
<dbReference type="Gene3D" id="2.60.15.10">
    <property type="entry name" value="F0F1 ATP synthase delta/epsilon subunit, N-terminal"/>
    <property type="match status" value="1"/>
</dbReference>
<comment type="subcellular location">
    <subcellularLocation>
        <location evidence="9">Cell membrane</location>
        <topology evidence="9">Peripheral membrane protein</topology>
    </subcellularLocation>
    <subcellularLocation>
        <location evidence="2">Endomembrane system</location>
        <topology evidence="2">Peripheral membrane protein</topology>
    </subcellularLocation>
</comment>
<evidence type="ECO:0000256" key="1">
    <source>
        <dbReference type="ARBA" id="ARBA00003543"/>
    </source>
</evidence>
<evidence type="ECO:0000256" key="9">
    <source>
        <dbReference type="HAMAP-Rule" id="MF_00530"/>
    </source>
</evidence>
<dbReference type="CDD" id="cd12152">
    <property type="entry name" value="F1-ATPase_delta"/>
    <property type="match status" value="1"/>
</dbReference>
<accession>A0ABS9K900</accession>
<keyword evidence="9" id="KW-1003">Cell membrane</keyword>
<dbReference type="HAMAP" id="MF_00530">
    <property type="entry name" value="ATP_synth_epsil_bac"/>
    <property type="match status" value="1"/>
</dbReference>
<organism evidence="11 12">
    <name type="scientific">Rhodohalobacter sulfatireducens</name>
    <dbReference type="NCBI Taxonomy" id="2911366"/>
    <lineage>
        <taxon>Bacteria</taxon>
        <taxon>Pseudomonadati</taxon>
        <taxon>Balneolota</taxon>
        <taxon>Balneolia</taxon>
        <taxon>Balneolales</taxon>
        <taxon>Balneolaceae</taxon>
        <taxon>Rhodohalobacter</taxon>
    </lineage>
</organism>
<evidence type="ECO:0000313" key="12">
    <source>
        <dbReference type="Proteomes" id="UP001165366"/>
    </source>
</evidence>
<dbReference type="SUPFAM" id="SSF51344">
    <property type="entry name" value="Epsilon subunit of F1F0-ATP synthase N-terminal domain"/>
    <property type="match status" value="1"/>
</dbReference>
<evidence type="ECO:0000256" key="5">
    <source>
        <dbReference type="ARBA" id="ARBA00023065"/>
    </source>
</evidence>
<evidence type="ECO:0000256" key="2">
    <source>
        <dbReference type="ARBA" id="ARBA00004184"/>
    </source>
</evidence>
<dbReference type="PANTHER" id="PTHR13822:SF10">
    <property type="entry name" value="ATP SYNTHASE EPSILON CHAIN, CHLOROPLASTIC"/>
    <property type="match status" value="1"/>
</dbReference>
<comment type="subunit">
    <text evidence="9">F-type ATPases have 2 components, CF(1) - the catalytic core - and CF(0) - the membrane proton channel. CF(1) has five subunits: alpha(3), beta(3), gamma(1), delta(1), epsilon(1). CF(0) has three main subunits: a, b and c.</text>
</comment>
<dbReference type="InterPro" id="IPR020546">
    <property type="entry name" value="ATP_synth_F1_dsu/esu_N"/>
</dbReference>
<sequence length="131" mass="14843">MNKEKIYLKIIKPEKIVLDQEVDKVIAEGLDGSFCLKPRHIDFVSALKPGILVYESDAEEYYMAIDEGILVKCGQDVMVSVLNAIAATKLAELDKTVRDVFYKSEELNKATEFAMKSMEAELLLHFIEINK</sequence>
<dbReference type="InterPro" id="IPR024037">
    <property type="entry name" value="Alt_ATP_synth_F1_esu"/>
</dbReference>
<keyword evidence="5 9" id="KW-0406">Ion transport</keyword>
<proteinExistence type="inferred from homology"/>
<comment type="caution">
    <text evidence="11">The sequence shown here is derived from an EMBL/GenBank/DDBJ whole genome shotgun (WGS) entry which is preliminary data.</text>
</comment>
<protein>
    <recommendedName>
        <fullName evidence="9">ATP synthase epsilon chain</fullName>
    </recommendedName>
    <alternativeName>
        <fullName evidence="9">ATP synthase F1 sector epsilon subunit</fullName>
    </alternativeName>
    <alternativeName>
        <fullName evidence="9">F-ATPase epsilon subunit</fullName>
    </alternativeName>
</protein>
<evidence type="ECO:0000256" key="3">
    <source>
        <dbReference type="ARBA" id="ARBA00005712"/>
    </source>
</evidence>
<reference evidence="11" key="1">
    <citation type="submission" date="2022-01" db="EMBL/GenBank/DDBJ databases">
        <authorList>
            <person name="Wang Y."/>
        </authorList>
    </citation>
    <scope>NUCLEOTIDE SEQUENCE</scope>
    <source>
        <strain evidence="11">WB101</strain>
    </source>
</reference>
<evidence type="ECO:0000259" key="10">
    <source>
        <dbReference type="Pfam" id="PF02823"/>
    </source>
</evidence>
<dbReference type="RefSeq" id="WP_237852160.1">
    <property type="nucleotide sequence ID" value="NZ_JAKLWS010000001.1"/>
</dbReference>
<dbReference type="EMBL" id="JAKLWS010000001">
    <property type="protein sequence ID" value="MCG2587321.1"/>
    <property type="molecule type" value="Genomic_DNA"/>
</dbReference>
<reference evidence="11" key="2">
    <citation type="submission" date="2024-05" db="EMBL/GenBank/DDBJ databases">
        <title>Rhodohalobacter halophilus gen. nov., sp. nov., a moderately halophilic member of the family Balneolaceae.</title>
        <authorList>
            <person name="Xia J."/>
        </authorList>
    </citation>
    <scope>NUCLEOTIDE SEQUENCE</scope>
    <source>
        <strain evidence="11">WB101</strain>
    </source>
</reference>
<evidence type="ECO:0000256" key="6">
    <source>
        <dbReference type="ARBA" id="ARBA00023136"/>
    </source>
</evidence>
<keyword evidence="12" id="KW-1185">Reference proteome</keyword>
<comment type="similarity">
    <text evidence="3 9">Belongs to the ATPase epsilon chain family.</text>
</comment>
<dbReference type="Pfam" id="PF02823">
    <property type="entry name" value="ATP-synt_DE_N"/>
    <property type="match status" value="1"/>
</dbReference>
<name>A0ABS9K900_9BACT</name>
<evidence type="ECO:0000256" key="8">
    <source>
        <dbReference type="ARBA" id="ARBA00023310"/>
    </source>
</evidence>
<feature type="domain" description="ATP synthase F1 complex delta/epsilon subunit N-terminal" evidence="10">
    <location>
        <begin position="8"/>
        <end position="82"/>
    </location>
</feature>